<dbReference type="Pfam" id="PF03279">
    <property type="entry name" value="Lip_A_acyltrans"/>
    <property type="match status" value="1"/>
</dbReference>
<evidence type="ECO:0000256" key="1">
    <source>
        <dbReference type="ARBA" id="ARBA00004533"/>
    </source>
</evidence>
<protein>
    <submittedName>
        <fullName evidence="8">Lysophospholipid acyltransferase family protein</fullName>
    </submittedName>
</protein>
<keyword evidence="9" id="KW-1185">Reference proteome</keyword>
<evidence type="ECO:0000256" key="2">
    <source>
        <dbReference type="ARBA" id="ARBA00022475"/>
    </source>
</evidence>
<keyword evidence="2" id="KW-1003">Cell membrane</keyword>
<dbReference type="InterPro" id="IPR004960">
    <property type="entry name" value="LipA_acyltrans"/>
</dbReference>
<dbReference type="PANTHER" id="PTHR30606:SF9">
    <property type="entry name" value="LIPID A BIOSYNTHESIS LAUROYLTRANSFERASE"/>
    <property type="match status" value="1"/>
</dbReference>
<evidence type="ECO:0000313" key="9">
    <source>
        <dbReference type="Proteomes" id="UP001595791"/>
    </source>
</evidence>
<keyword evidence="7" id="KW-0812">Transmembrane</keyword>
<evidence type="ECO:0000256" key="3">
    <source>
        <dbReference type="ARBA" id="ARBA00022519"/>
    </source>
</evidence>
<comment type="caution">
    <text evidence="8">The sequence shown here is derived from an EMBL/GenBank/DDBJ whole genome shotgun (WGS) entry which is preliminary data.</text>
</comment>
<comment type="subcellular location">
    <subcellularLocation>
        <location evidence="1">Cell inner membrane</location>
    </subcellularLocation>
</comment>
<reference evidence="9" key="1">
    <citation type="journal article" date="2019" name="Int. J. Syst. Evol. Microbiol.">
        <title>The Global Catalogue of Microorganisms (GCM) 10K type strain sequencing project: providing services to taxonomists for standard genome sequencing and annotation.</title>
        <authorList>
            <consortium name="The Broad Institute Genomics Platform"/>
            <consortium name="The Broad Institute Genome Sequencing Center for Infectious Disease"/>
            <person name="Wu L."/>
            <person name="Ma J."/>
        </authorList>
    </citation>
    <scope>NUCLEOTIDE SEQUENCE [LARGE SCALE GENOMIC DNA]</scope>
    <source>
        <strain evidence="9">LMG 29894</strain>
    </source>
</reference>
<evidence type="ECO:0000256" key="6">
    <source>
        <dbReference type="ARBA" id="ARBA00023315"/>
    </source>
</evidence>
<evidence type="ECO:0000256" key="4">
    <source>
        <dbReference type="ARBA" id="ARBA00022679"/>
    </source>
</evidence>
<keyword evidence="7" id="KW-1133">Transmembrane helix</keyword>
<keyword evidence="3" id="KW-0997">Cell inner membrane</keyword>
<sequence length="287" mass="32971">MTRPVQALMWLLHWLPFSLLGRLGTLLGHLLYLFALERRRVGRINLSLCLPELDQRARDRLLRAHFVEMARTLLEYGYCWYATPEQMKRLVRIEGLHHLEAQAGHPVILLGAHFTGLEMAGIRLSIDVPMADIYTRQKNRSLDALIHEKRLRFQQNGRLISRQDGIRPVLRALKEGFRLYYLPDQDLGPKESVFVPFFGVEAATITGLPRLARASGAAVLPCFVRREADGYVLEIEAPLTDFPSDDPVADTIGMNSLIEAKVRARPAQYFWLHKRFKTRPEGEARFY</sequence>
<evidence type="ECO:0000313" key="8">
    <source>
        <dbReference type="EMBL" id="MFC4160632.1"/>
    </source>
</evidence>
<dbReference type="CDD" id="cd07984">
    <property type="entry name" value="LPLAT_LABLAT-like"/>
    <property type="match status" value="1"/>
</dbReference>
<dbReference type="EMBL" id="JBHSBU010000001">
    <property type="protein sequence ID" value="MFC4160632.1"/>
    <property type="molecule type" value="Genomic_DNA"/>
</dbReference>
<dbReference type="PIRSF" id="PIRSF026649">
    <property type="entry name" value="MsbB"/>
    <property type="match status" value="1"/>
</dbReference>
<dbReference type="RefSeq" id="WP_378165672.1">
    <property type="nucleotide sequence ID" value="NZ_JBHSBU010000001.1"/>
</dbReference>
<keyword evidence="6 8" id="KW-0012">Acyltransferase</keyword>
<dbReference type="Proteomes" id="UP001595791">
    <property type="component" value="Unassembled WGS sequence"/>
</dbReference>
<proteinExistence type="predicted"/>
<keyword evidence="4" id="KW-0808">Transferase</keyword>
<organism evidence="8 9">
    <name type="scientific">Chitinimonas lacunae</name>
    <dbReference type="NCBI Taxonomy" id="1963018"/>
    <lineage>
        <taxon>Bacteria</taxon>
        <taxon>Pseudomonadati</taxon>
        <taxon>Pseudomonadota</taxon>
        <taxon>Betaproteobacteria</taxon>
        <taxon>Neisseriales</taxon>
        <taxon>Chitinibacteraceae</taxon>
        <taxon>Chitinimonas</taxon>
    </lineage>
</organism>
<gene>
    <name evidence="8" type="ORF">ACFOW7_14930</name>
</gene>
<feature type="transmembrane region" description="Helical" evidence="7">
    <location>
        <begin position="12"/>
        <end position="35"/>
    </location>
</feature>
<name>A0ABV8MSF1_9NEIS</name>
<dbReference type="PANTHER" id="PTHR30606">
    <property type="entry name" value="LIPID A BIOSYNTHESIS LAUROYL ACYLTRANSFERASE"/>
    <property type="match status" value="1"/>
</dbReference>
<keyword evidence="5 7" id="KW-0472">Membrane</keyword>
<evidence type="ECO:0000256" key="7">
    <source>
        <dbReference type="SAM" id="Phobius"/>
    </source>
</evidence>
<evidence type="ECO:0000256" key="5">
    <source>
        <dbReference type="ARBA" id="ARBA00023136"/>
    </source>
</evidence>
<accession>A0ABV8MSF1</accession>
<dbReference type="GO" id="GO:0016746">
    <property type="term" value="F:acyltransferase activity"/>
    <property type="evidence" value="ECO:0007669"/>
    <property type="project" value="UniProtKB-KW"/>
</dbReference>